<comment type="catalytic activity">
    <reaction evidence="1">
        <text>S-adenosyl-L-methionine + a thiopurine = S-adenosyl-L-homocysteine + a thiopurine S-methylether.</text>
        <dbReference type="EC" id="2.1.1.67"/>
    </reaction>
</comment>
<dbReference type="PROSITE" id="PS51585">
    <property type="entry name" value="SAM_MT_TPMT"/>
    <property type="match status" value="1"/>
</dbReference>
<keyword evidence="8" id="KW-0949">S-adenosyl-L-methionine</keyword>
<dbReference type="Proteomes" id="UP000887566">
    <property type="component" value="Unplaced"/>
</dbReference>
<reference evidence="10" key="1">
    <citation type="submission" date="2022-11" db="UniProtKB">
        <authorList>
            <consortium name="WormBaseParasite"/>
        </authorList>
    </citation>
    <scope>IDENTIFICATION</scope>
</reference>
<evidence type="ECO:0000256" key="4">
    <source>
        <dbReference type="ARBA" id="ARBA00011905"/>
    </source>
</evidence>
<dbReference type="GO" id="GO:0032259">
    <property type="term" value="P:methylation"/>
    <property type="evidence" value="ECO:0007669"/>
    <property type="project" value="UniProtKB-KW"/>
</dbReference>
<evidence type="ECO:0000256" key="6">
    <source>
        <dbReference type="ARBA" id="ARBA00022603"/>
    </source>
</evidence>
<dbReference type="InterPro" id="IPR029063">
    <property type="entry name" value="SAM-dependent_MTases_sf"/>
</dbReference>
<dbReference type="GO" id="GO:0008119">
    <property type="term" value="F:thiopurine S-methyltransferase activity"/>
    <property type="evidence" value="ECO:0007669"/>
    <property type="project" value="UniProtKB-EC"/>
</dbReference>
<organism evidence="9 10">
    <name type="scientific">Plectus sambesii</name>
    <dbReference type="NCBI Taxonomy" id="2011161"/>
    <lineage>
        <taxon>Eukaryota</taxon>
        <taxon>Metazoa</taxon>
        <taxon>Ecdysozoa</taxon>
        <taxon>Nematoda</taxon>
        <taxon>Chromadorea</taxon>
        <taxon>Plectida</taxon>
        <taxon>Plectina</taxon>
        <taxon>Plectoidea</taxon>
        <taxon>Plectidae</taxon>
        <taxon>Plectus</taxon>
    </lineage>
</organism>
<evidence type="ECO:0000256" key="1">
    <source>
        <dbReference type="ARBA" id="ARBA00000903"/>
    </source>
</evidence>
<evidence type="ECO:0000256" key="5">
    <source>
        <dbReference type="ARBA" id="ARBA00022490"/>
    </source>
</evidence>
<dbReference type="InterPro" id="IPR008854">
    <property type="entry name" value="TPMT"/>
</dbReference>
<comment type="subcellular location">
    <subcellularLocation>
        <location evidence="2">Cytoplasm</location>
    </subcellularLocation>
</comment>
<evidence type="ECO:0000313" key="9">
    <source>
        <dbReference type="Proteomes" id="UP000887566"/>
    </source>
</evidence>
<name>A0A914V190_9BILA</name>
<dbReference type="GO" id="GO:0005737">
    <property type="term" value="C:cytoplasm"/>
    <property type="evidence" value="ECO:0007669"/>
    <property type="project" value="UniProtKB-SubCell"/>
</dbReference>
<keyword evidence="5" id="KW-0963">Cytoplasm</keyword>
<comment type="similarity">
    <text evidence="3">Belongs to the class I-like SAM-binding methyltransferase superfamily. TPMT family.</text>
</comment>
<dbReference type="PIRSF" id="PIRSF023956">
    <property type="entry name" value="Thiopurine_S-methyltransferase"/>
    <property type="match status" value="1"/>
</dbReference>
<accession>A0A914V190</accession>
<dbReference type="PANTHER" id="PTHR10259">
    <property type="entry name" value="THIOPURINE S-METHYLTRANSFERASE"/>
    <property type="match status" value="1"/>
</dbReference>
<sequence length="223" mass="25186">MVNPTEMEVSDWSQRWDDRKIGFHLSEANSILVKSFEQVKGSTVFVPLCGKTLDMLWLAQQGCTVIGVEAVGKAIEEFFEENGIGHTVESINGGVKCYKANELKISIFQCDLFASTPELFKTQFDLIWDRGSFVAINLDMRPRYVSLIRGLMAPTGKWLLVTVEYDETRYGGPPHAVSARDMCTHFGNHFAVTKIHSEDAYETRMKTWNLESMSENAFIITAL</sequence>
<dbReference type="SUPFAM" id="SSF53335">
    <property type="entry name" value="S-adenosyl-L-methionine-dependent methyltransferases"/>
    <property type="match status" value="1"/>
</dbReference>
<keyword evidence="6" id="KW-0489">Methyltransferase</keyword>
<keyword evidence="9" id="KW-1185">Reference proteome</keyword>
<proteinExistence type="inferred from homology"/>
<dbReference type="FunFam" id="3.40.50.150:FF:000101">
    <property type="entry name" value="Thiopurine S-methyltransferase"/>
    <property type="match status" value="1"/>
</dbReference>
<evidence type="ECO:0000256" key="3">
    <source>
        <dbReference type="ARBA" id="ARBA00008145"/>
    </source>
</evidence>
<dbReference type="WBParaSite" id="PSAMB.scaffold1437size31546.g13201.t1">
    <property type="protein sequence ID" value="PSAMB.scaffold1437size31546.g13201.t1"/>
    <property type="gene ID" value="PSAMB.scaffold1437size31546.g13201"/>
</dbReference>
<evidence type="ECO:0000313" key="10">
    <source>
        <dbReference type="WBParaSite" id="PSAMB.scaffold1437size31546.g13201.t1"/>
    </source>
</evidence>
<dbReference type="AlphaFoldDB" id="A0A914V190"/>
<evidence type="ECO:0000256" key="2">
    <source>
        <dbReference type="ARBA" id="ARBA00004496"/>
    </source>
</evidence>
<dbReference type="PANTHER" id="PTHR10259:SF11">
    <property type="entry name" value="THIOPURINE S-METHYLTRANSFERASE"/>
    <property type="match status" value="1"/>
</dbReference>
<dbReference type="Gene3D" id="3.40.50.150">
    <property type="entry name" value="Vaccinia Virus protein VP39"/>
    <property type="match status" value="1"/>
</dbReference>
<protein>
    <recommendedName>
        <fullName evidence="4">thiopurine S-methyltransferase</fullName>
        <ecNumber evidence="4">2.1.1.67</ecNumber>
    </recommendedName>
</protein>
<dbReference type="HAMAP" id="MF_00812">
    <property type="entry name" value="Thiopur_methtran"/>
    <property type="match status" value="1"/>
</dbReference>
<dbReference type="InterPro" id="IPR025835">
    <property type="entry name" value="Thiopurine_S-MeTrfase"/>
</dbReference>
<evidence type="ECO:0000256" key="7">
    <source>
        <dbReference type="ARBA" id="ARBA00022679"/>
    </source>
</evidence>
<dbReference type="EC" id="2.1.1.67" evidence="4"/>
<dbReference type="Pfam" id="PF05724">
    <property type="entry name" value="TPMT"/>
    <property type="match status" value="1"/>
</dbReference>
<keyword evidence="7" id="KW-0808">Transferase</keyword>
<evidence type="ECO:0000256" key="8">
    <source>
        <dbReference type="ARBA" id="ARBA00022691"/>
    </source>
</evidence>